<evidence type="ECO:0000313" key="1">
    <source>
        <dbReference type="EMBL" id="TWU14481.1"/>
    </source>
</evidence>
<proteinExistence type="predicted"/>
<keyword evidence="2" id="KW-1185">Reference proteome</keyword>
<name>A0A5C6BSS2_9PLAN</name>
<evidence type="ECO:0000313" key="2">
    <source>
        <dbReference type="Proteomes" id="UP000320735"/>
    </source>
</evidence>
<organism evidence="1 2">
    <name type="scientific">Symmachiella macrocystis</name>
    <dbReference type="NCBI Taxonomy" id="2527985"/>
    <lineage>
        <taxon>Bacteria</taxon>
        <taxon>Pseudomonadati</taxon>
        <taxon>Planctomycetota</taxon>
        <taxon>Planctomycetia</taxon>
        <taxon>Planctomycetales</taxon>
        <taxon>Planctomycetaceae</taxon>
        <taxon>Symmachiella</taxon>
    </lineage>
</organism>
<protein>
    <submittedName>
        <fullName evidence="1">Uncharacterized protein</fullName>
    </submittedName>
</protein>
<dbReference type="Proteomes" id="UP000320735">
    <property type="component" value="Unassembled WGS sequence"/>
</dbReference>
<comment type="caution">
    <text evidence="1">The sequence shown here is derived from an EMBL/GenBank/DDBJ whole genome shotgun (WGS) entry which is preliminary data.</text>
</comment>
<dbReference type="AlphaFoldDB" id="A0A5C6BSS2"/>
<gene>
    <name evidence="1" type="ORF">CA54_33280</name>
</gene>
<reference evidence="1 2" key="1">
    <citation type="submission" date="2019-02" db="EMBL/GenBank/DDBJ databases">
        <title>Deep-cultivation of Planctomycetes and their phenomic and genomic characterization uncovers novel biology.</title>
        <authorList>
            <person name="Wiegand S."/>
            <person name="Jogler M."/>
            <person name="Boedeker C."/>
            <person name="Pinto D."/>
            <person name="Vollmers J."/>
            <person name="Rivas-Marin E."/>
            <person name="Kohn T."/>
            <person name="Peeters S.H."/>
            <person name="Heuer A."/>
            <person name="Rast P."/>
            <person name="Oberbeckmann S."/>
            <person name="Bunk B."/>
            <person name="Jeske O."/>
            <person name="Meyerdierks A."/>
            <person name="Storesund J.E."/>
            <person name="Kallscheuer N."/>
            <person name="Luecker S."/>
            <person name="Lage O.M."/>
            <person name="Pohl T."/>
            <person name="Merkel B.J."/>
            <person name="Hornburger P."/>
            <person name="Mueller R.-W."/>
            <person name="Bruemmer F."/>
            <person name="Labrenz M."/>
            <person name="Spormann A.M."/>
            <person name="Op Den Camp H."/>
            <person name="Overmann J."/>
            <person name="Amann R."/>
            <person name="Jetten M.S.M."/>
            <person name="Mascher T."/>
            <person name="Medema M.H."/>
            <person name="Devos D.P."/>
            <person name="Kaster A.-K."/>
            <person name="Ovreas L."/>
            <person name="Rohde M."/>
            <person name="Galperin M.Y."/>
            <person name="Jogler C."/>
        </authorList>
    </citation>
    <scope>NUCLEOTIDE SEQUENCE [LARGE SCALE GENOMIC DNA]</scope>
    <source>
        <strain evidence="1 2">CA54</strain>
    </source>
</reference>
<accession>A0A5C6BSS2</accession>
<dbReference type="EMBL" id="SJPP01000001">
    <property type="protein sequence ID" value="TWU14481.1"/>
    <property type="molecule type" value="Genomic_DNA"/>
</dbReference>
<sequence length="51" mass="5670">MVRQWDAMGTRIGMQSVDWGESRQAVANKTFPYLPSGRLVFGGFSATDSIF</sequence>